<proteinExistence type="predicted"/>
<dbReference type="NCBIfam" id="TIGR02786">
    <property type="entry name" value="addB_alphas"/>
    <property type="match status" value="1"/>
</dbReference>
<dbReference type="SUPFAM" id="SSF52540">
    <property type="entry name" value="P-loop containing nucleoside triphosphate hydrolases"/>
    <property type="match status" value="1"/>
</dbReference>
<evidence type="ECO:0000313" key="3">
    <source>
        <dbReference type="EMBL" id="MXP09349.1"/>
    </source>
</evidence>
<keyword evidence="4" id="KW-1185">Reference proteome</keyword>
<sequence>MGAGAPQIYTIAAHRGFADALVAGLIPRYREEGFGLARVTLLLPSRRAARTVTEAFVRASDGGLLLPRMVVVGDLDLDEALGSLLDPIGEANDTIPPAIDPTRRRLELAALLHEHDPRRNRGEEPPPASARLREADLIGRTIDRLLVEGVSSDALLSDRVLELVPDLADHWKASTLVFATIERLWQERLAQFGQVDPPTRRNLLFDHAARRWRDDPPASPIVAAGVTSASPSLARLLRVVSELPQGAVILPDLALADRLDDDVWDGLGRAGVPEEVDGAPIGRRDALTHPQYHLKLLLNRMGVNRAEIDQWHRAGMTAARPERSKAIANLFLPPGPSARWADLGSEDRRLEGVTLMESANSEEEAQAIAILVREALETPERRVALVTPDRGLAARVVAHLRRWNIAADDTAGTPLPQTAPGRLFLLSAEMLGGEGGPVALTALLQHPLVMRSGNRKSWLENARKFDRALRGPRPAPGLAPLRALAVEKHIRDWWDEAEALIAPLFDPPTTLPLNQALRQLSTTIEALGGTTVWGGAEGRALSAFIENLRTAAETVPTDVEPRELPSILRDVMEDIAVRPPWGGHPRVSIYGLLESRMSRAELVICGAMHEGSWPASPTPDALLPPPVMRALGVPDGEFRIGLSAHDLAAALGAPDVVLSHARRDESGPVIPSRFVQRVRALMGEDLAQRHTDERTPALARSIDWTGRTDPAPRPAPDPAAERRKVPIAVTALDRLLGDPYQFYASEILRLKSLDGLDDEPSAKWKGTAAHKILQRWHEGEGDLETIAREELAKMSGHPLVRHLWWPRLREALDWVADETEKMRADGRIPIAIEEKGTAQVCGATLVGRADRIDRLPDGSLAILDYKTGAPPSKAQVEKGFALQLGLIGLMARAGAFKGVAGDPELFEYWSLGRLPKTEQFGHIADPHPTPRGKRGIPREEFLDRTAHFLRMAVEKYIDGREPFLARENPDYEAYTDYDHLMRLEEWIASPDDEEAAEDAL</sequence>
<feature type="region of interest" description="Disordered" evidence="1">
    <location>
        <begin position="690"/>
        <end position="722"/>
    </location>
</feature>
<accession>A0A6I4TZW3</accession>
<reference evidence="3 4" key="1">
    <citation type="submission" date="2019-12" db="EMBL/GenBank/DDBJ databases">
        <title>Genomic-based taxomic classification of the family Erythrobacteraceae.</title>
        <authorList>
            <person name="Xu L."/>
        </authorList>
    </citation>
    <scope>NUCLEOTIDE SEQUENCE [LARGE SCALE GENOMIC DNA]</scope>
    <source>
        <strain evidence="3 4">LMG 29519</strain>
    </source>
</reference>
<organism evidence="3 4">
    <name type="scientific">Alteriqipengyuania halimionae</name>
    <dbReference type="NCBI Taxonomy" id="1926630"/>
    <lineage>
        <taxon>Bacteria</taxon>
        <taxon>Pseudomonadati</taxon>
        <taxon>Pseudomonadota</taxon>
        <taxon>Alphaproteobacteria</taxon>
        <taxon>Sphingomonadales</taxon>
        <taxon>Erythrobacteraceae</taxon>
        <taxon>Alteriqipengyuania</taxon>
    </lineage>
</organism>
<dbReference type="OrthoDB" id="9780606at2"/>
<dbReference type="InterPro" id="IPR011604">
    <property type="entry name" value="PDDEXK-like_dom_sf"/>
</dbReference>
<name>A0A6I4TZW3_9SPHN</name>
<dbReference type="InterPro" id="IPR027417">
    <property type="entry name" value="P-loop_NTPase"/>
</dbReference>
<evidence type="ECO:0000313" key="4">
    <source>
        <dbReference type="Proteomes" id="UP000429229"/>
    </source>
</evidence>
<dbReference type="Pfam" id="PF12705">
    <property type="entry name" value="PDDEXK_1"/>
    <property type="match status" value="1"/>
</dbReference>
<evidence type="ECO:0000259" key="2">
    <source>
        <dbReference type="Pfam" id="PF12705"/>
    </source>
</evidence>
<dbReference type="AlphaFoldDB" id="A0A6I4TZW3"/>
<dbReference type="RefSeq" id="WP_160616049.1">
    <property type="nucleotide sequence ID" value="NZ_WTYR01000001.1"/>
</dbReference>
<feature type="domain" description="PD-(D/E)XK endonuclease-like" evidence="2">
    <location>
        <begin position="727"/>
        <end position="959"/>
    </location>
</feature>
<dbReference type="InterPro" id="IPR038726">
    <property type="entry name" value="PDDEXK_AddAB-type"/>
</dbReference>
<dbReference type="InterPro" id="IPR014153">
    <property type="entry name" value="Ds_break_AddB"/>
</dbReference>
<dbReference type="Gene3D" id="3.90.320.10">
    <property type="match status" value="1"/>
</dbReference>
<comment type="caution">
    <text evidence="3">The sequence shown here is derived from an EMBL/GenBank/DDBJ whole genome shotgun (WGS) entry which is preliminary data.</text>
</comment>
<gene>
    <name evidence="3" type="primary">addB</name>
    <name evidence="3" type="ORF">GRI68_04060</name>
</gene>
<protein>
    <submittedName>
        <fullName evidence="3">Double-strand break repair protein AddB</fullName>
    </submittedName>
</protein>
<dbReference type="Proteomes" id="UP000429229">
    <property type="component" value="Unassembled WGS sequence"/>
</dbReference>
<dbReference type="EMBL" id="WTYR01000001">
    <property type="protein sequence ID" value="MXP09349.1"/>
    <property type="molecule type" value="Genomic_DNA"/>
</dbReference>
<evidence type="ECO:0000256" key="1">
    <source>
        <dbReference type="SAM" id="MobiDB-lite"/>
    </source>
</evidence>